<evidence type="ECO:0000313" key="1">
    <source>
        <dbReference type="EMBL" id="PNX73360.1"/>
    </source>
</evidence>
<dbReference type="OrthoDB" id="1419130at2759"/>
<dbReference type="AlphaFoldDB" id="A0A2K3L489"/>
<dbReference type="Proteomes" id="UP000236291">
    <property type="component" value="Unassembled WGS sequence"/>
</dbReference>
<dbReference type="Gramene" id="Tp57577_TGAC_v2_mRNA36110">
    <property type="protein sequence ID" value="Tp57577_TGAC_v2_mRNA36110"/>
    <property type="gene ID" value="Tp57577_TGAC_v2_gene34917"/>
</dbReference>
<dbReference type="ExpressionAtlas" id="A0A2K3L489">
    <property type="expression patterns" value="baseline"/>
</dbReference>
<gene>
    <name evidence="1" type="ORF">L195_g029260</name>
    <name evidence="2" type="ORF">L195_g029544</name>
</gene>
<accession>A0A2K3L489</accession>
<comment type="caution">
    <text evidence="1">The sequence shown here is derived from an EMBL/GenBank/DDBJ whole genome shotgun (WGS) entry which is preliminary data.</text>
</comment>
<evidence type="ECO:0000313" key="2">
    <source>
        <dbReference type="EMBL" id="PNX73641.1"/>
    </source>
</evidence>
<reference evidence="1 3" key="2">
    <citation type="journal article" date="2017" name="Front. Plant Sci.">
        <title>Gene Classification and Mining of Molecular Markers Useful in Red Clover (Trifolium pratense) Breeding.</title>
        <authorList>
            <person name="Istvanek J."/>
            <person name="Dluhosova J."/>
            <person name="Dluhos P."/>
            <person name="Patkova L."/>
            <person name="Nedelnik J."/>
            <person name="Repkova J."/>
        </authorList>
    </citation>
    <scope>NUCLEOTIDE SEQUENCE [LARGE SCALE GENOMIC DNA]</scope>
    <source>
        <strain evidence="3">cv. Tatra</strain>
        <tissue evidence="1">Young leaves</tissue>
    </source>
</reference>
<evidence type="ECO:0000313" key="3">
    <source>
        <dbReference type="Proteomes" id="UP000236291"/>
    </source>
</evidence>
<dbReference type="EMBL" id="ASHM01025927">
    <property type="protein sequence ID" value="PNX73360.1"/>
    <property type="molecule type" value="Genomic_DNA"/>
</dbReference>
<proteinExistence type="predicted"/>
<sequence length="302" mass="33769">MGNNLQGFNRLNKGHFPNYHAQLGSYGAIDVTKIEHEAINGHTGEVFDISKWNASYTVENSKCILDLRRVSNKDGKVNSVSFQISDEMYSDGNIWFAIGKETSFLGSSTPPLLLNGGFKNCRQKNNKTTNNLGYVMETCAYLYGNGSKRGLLVLEEMRKSGDDEKPHRVTVAHYYSDNSRNLFSQNKIDIGLSVIVRIRLSSEVGLDITVQGPVQHPSKALHSMFLEVMKTGIWKPTKCPHCASMDVGDDSDMQSETEDCYDFLSPRVYDLSQNMKSIISNSGAVRGNYNGNLYVNKIYLSF</sequence>
<protein>
    <submittedName>
        <fullName evidence="1">Uncharacterized protein</fullName>
    </submittedName>
</protein>
<reference evidence="1 3" key="1">
    <citation type="journal article" date="2014" name="Am. J. Bot.">
        <title>Genome assembly and annotation for red clover (Trifolium pratense; Fabaceae).</title>
        <authorList>
            <person name="Istvanek J."/>
            <person name="Jaros M."/>
            <person name="Krenek A."/>
            <person name="Repkova J."/>
        </authorList>
    </citation>
    <scope>NUCLEOTIDE SEQUENCE [LARGE SCALE GENOMIC DNA]</scope>
    <source>
        <strain evidence="3">cv. Tatra</strain>
        <tissue evidence="1">Young leaves</tissue>
    </source>
</reference>
<organism evidence="1 3">
    <name type="scientific">Trifolium pratense</name>
    <name type="common">Red clover</name>
    <dbReference type="NCBI Taxonomy" id="57577"/>
    <lineage>
        <taxon>Eukaryota</taxon>
        <taxon>Viridiplantae</taxon>
        <taxon>Streptophyta</taxon>
        <taxon>Embryophyta</taxon>
        <taxon>Tracheophyta</taxon>
        <taxon>Spermatophyta</taxon>
        <taxon>Magnoliopsida</taxon>
        <taxon>eudicotyledons</taxon>
        <taxon>Gunneridae</taxon>
        <taxon>Pentapetalae</taxon>
        <taxon>rosids</taxon>
        <taxon>fabids</taxon>
        <taxon>Fabales</taxon>
        <taxon>Fabaceae</taxon>
        <taxon>Papilionoideae</taxon>
        <taxon>50 kb inversion clade</taxon>
        <taxon>NPAAA clade</taxon>
        <taxon>Hologalegina</taxon>
        <taxon>IRL clade</taxon>
        <taxon>Trifolieae</taxon>
        <taxon>Trifolium</taxon>
    </lineage>
</organism>
<name>A0A2K3L489_TRIPR</name>
<dbReference type="EMBL" id="ASHM01026324">
    <property type="protein sequence ID" value="PNX73641.1"/>
    <property type="molecule type" value="Genomic_DNA"/>
</dbReference>